<reference evidence="2" key="1">
    <citation type="journal article" date="2024" name="Front. Bioeng. Biotechnol.">
        <title>Genome-scale model development and genomic sequencing of the oleaginous clade Lipomyces.</title>
        <authorList>
            <person name="Czajka J.J."/>
            <person name="Han Y."/>
            <person name="Kim J."/>
            <person name="Mondo S.J."/>
            <person name="Hofstad B.A."/>
            <person name="Robles A."/>
            <person name="Haridas S."/>
            <person name="Riley R."/>
            <person name="LaButti K."/>
            <person name="Pangilinan J."/>
            <person name="Andreopoulos W."/>
            <person name="Lipzen A."/>
            <person name="Yan J."/>
            <person name="Wang M."/>
            <person name="Ng V."/>
            <person name="Grigoriev I.V."/>
            <person name="Spatafora J.W."/>
            <person name="Magnuson J.K."/>
            <person name="Baker S.E."/>
            <person name="Pomraning K.R."/>
        </authorList>
    </citation>
    <scope>NUCLEOTIDE SEQUENCE [LARGE SCALE GENOMIC DNA]</scope>
    <source>
        <strain evidence="2">CBS 10300</strain>
    </source>
</reference>
<name>A0ACC3TX12_9ASCO</name>
<proteinExistence type="predicted"/>
<organism evidence="1 2">
    <name type="scientific">Lipomyces orientalis</name>
    <dbReference type="NCBI Taxonomy" id="1233043"/>
    <lineage>
        <taxon>Eukaryota</taxon>
        <taxon>Fungi</taxon>
        <taxon>Dikarya</taxon>
        <taxon>Ascomycota</taxon>
        <taxon>Saccharomycotina</taxon>
        <taxon>Lipomycetes</taxon>
        <taxon>Lipomycetales</taxon>
        <taxon>Lipomycetaceae</taxon>
        <taxon>Lipomyces</taxon>
    </lineage>
</organism>
<sequence length="209" mass="23477">MSTVDELLPLIENLEKEMSELETSIKPLTEKGVADYLNDMAPIDKAKAYILSLYALNSTIFSTLKIGELDLSHHPVMNDIRRVQTYMAKIKNAEELAGGRQLQLDRQAAGRFIKHALSGNEDPAENRARKVAKRSELVETQILTPEAETGSTESDNVKQPGRLVDETVTKFLSEMKNDANENTSNFNSEKKRKNKKKNKNKNQNGNSED</sequence>
<evidence type="ECO:0000313" key="1">
    <source>
        <dbReference type="EMBL" id="KAK9325805.1"/>
    </source>
</evidence>
<protein>
    <submittedName>
        <fullName evidence="1">Uncharacterized protein</fullName>
    </submittedName>
</protein>
<dbReference type="EMBL" id="MU970038">
    <property type="protein sequence ID" value="KAK9325805.1"/>
    <property type="molecule type" value="Genomic_DNA"/>
</dbReference>
<comment type="caution">
    <text evidence="1">The sequence shown here is derived from an EMBL/GenBank/DDBJ whole genome shotgun (WGS) entry which is preliminary data.</text>
</comment>
<keyword evidence="2" id="KW-1185">Reference proteome</keyword>
<accession>A0ACC3TX12</accession>
<dbReference type="Proteomes" id="UP001489719">
    <property type="component" value="Unassembled WGS sequence"/>
</dbReference>
<gene>
    <name evidence="1" type="ORF">V1517DRAFT_313551</name>
</gene>
<evidence type="ECO:0000313" key="2">
    <source>
        <dbReference type="Proteomes" id="UP001489719"/>
    </source>
</evidence>